<dbReference type="OrthoDB" id="327703at2"/>
<reference evidence="5 6" key="1">
    <citation type="submission" date="2019-11" db="EMBL/GenBank/DDBJ databases">
        <title>Type strains purchased from KCTC, JCM and DSMZ.</title>
        <authorList>
            <person name="Lu H."/>
        </authorList>
    </citation>
    <scope>NUCLEOTIDE SEQUENCE [LARGE SCALE GENOMIC DNA]</scope>
    <source>
        <strain evidence="5 6">JCM 31587</strain>
    </source>
</reference>
<dbReference type="AlphaFoldDB" id="A0A6L6QNE8"/>
<name>A0A6L6QNE8_9BURK</name>
<dbReference type="Pfam" id="PF04828">
    <property type="entry name" value="GFA"/>
    <property type="match status" value="1"/>
</dbReference>
<organism evidence="5 6">
    <name type="scientific">Massilia eburnea</name>
    <dbReference type="NCBI Taxonomy" id="1776165"/>
    <lineage>
        <taxon>Bacteria</taxon>
        <taxon>Pseudomonadati</taxon>
        <taxon>Pseudomonadota</taxon>
        <taxon>Betaproteobacteria</taxon>
        <taxon>Burkholderiales</taxon>
        <taxon>Oxalobacteraceae</taxon>
        <taxon>Telluria group</taxon>
        <taxon>Massilia</taxon>
    </lineage>
</organism>
<dbReference type="PROSITE" id="PS51891">
    <property type="entry name" value="CENP_V_GFA"/>
    <property type="match status" value="1"/>
</dbReference>
<feature type="domain" description="CENP-V/GFA" evidence="4">
    <location>
        <begin position="3"/>
        <end position="124"/>
    </location>
</feature>
<dbReference type="InterPro" id="IPR011057">
    <property type="entry name" value="Mss4-like_sf"/>
</dbReference>
<evidence type="ECO:0000259" key="4">
    <source>
        <dbReference type="PROSITE" id="PS51891"/>
    </source>
</evidence>
<dbReference type="PANTHER" id="PTHR28620">
    <property type="entry name" value="CENTROMERE PROTEIN V"/>
    <property type="match status" value="1"/>
</dbReference>
<dbReference type="InterPro" id="IPR052355">
    <property type="entry name" value="CENP-V-like"/>
</dbReference>
<dbReference type="GO" id="GO:0046872">
    <property type="term" value="F:metal ion binding"/>
    <property type="evidence" value="ECO:0007669"/>
    <property type="project" value="UniProtKB-KW"/>
</dbReference>
<keyword evidence="6" id="KW-1185">Reference proteome</keyword>
<comment type="similarity">
    <text evidence="1">Belongs to the Gfa family.</text>
</comment>
<dbReference type="RefSeq" id="WP_155456514.1">
    <property type="nucleotide sequence ID" value="NZ_WNKX01000024.1"/>
</dbReference>
<evidence type="ECO:0000313" key="5">
    <source>
        <dbReference type="EMBL" id="MTW13604.1"/>
    </source>
</evidence>
<sequence length="124" mass="13638">MTIKGSCHCGAVEFSIDAEIPTQLVRCNCSFCSKRGALTATFTPDQFRLVPPPSGDSTYRWNTRMVAHHFCPMCGCATYTDSPAFQTDGGWDGLARRVVVNARLFDNFDAATADITVIDGKHLW</sequence>
<proteinExistence type="inferred from homology"/>
<evidence type="ECO:0000256" key="1">
    <source>
        <dbReference type="ARBA" id="ARBA00005495"/>
    </source>
</evidence>
<evidence type="ECO:0000256" key="3">
    <source>
        <dbReference type="ARBA" id="ARBA00022833"/>
    </source>
</evidence>
<dbReference type="Proteomes" id="UP000472320">
    <property type="component" value="Unassembled WGS sequence"/>
</dbReference>
<gene>
    <name evidence="5" type="ORF">GM658_23615</name>
</gene>
<accession>A0A6L6QNE8</accession>
<keyword evidence="3" id="KW-0862">Zinc</keyword>
<comment type="caution">
    <text evidence="5">The sequence shown here is derived from an EMBL/GenBank/DDBJ whole genome shotgun (WGS) entry which is preliminary data.</text>
</comment>
<keyword evidence="2" id="KW-0479">Metal-binding</keyword>
<protein>
    <submittedName>
        <fullName evidence="5">GFA family protein</fullName>
    </submittedName>
</protein>
<dbReference type="InterPro" id="IPR006913">
    <property type="entry name" value="CENP-V/GFA"/>
</dbReference>
<evidence type="ECO:0000256" key="2">
    <source>
        <dbReference type="ARBA" id="ARBA00022723"/>
    </source>
</evidence>
<dbReference type="SUPFAM" id="SSF51316">
    <property type="entry name" value="Mss4-like"/>
    <property type="match status" value="1"/>
</dbReference>
<dbReference type="Gene3D" id="2.170.150.70">
    <property type="match status" value="1"/>
</dbReference>
<evidence type="ECO:0000313" key="6">
    <source>
        <dbReference type="Proteomes" id="UP000472320"/>
    </source>
</evidence>
<dbReference type="EMBL" id="WNKX01000024">
    <property type="protein sequence ID" value="MTW13604.1"/>
    <property type="molecule type" value="Genomic_DNA"/>
</dbReference>
<dbReference type="PANTHER" id="PTHR28620:SF1">
    <property type="entry name" value="CENP-V_GFA DOMAIN-CONTAINING PROTEIN"/>
    <property type="match status" value="1"/>
</dbReference>
<dbReference type="GO" id="GO:0016846">
    <property type="term" value="F:carbon-sulfur lyase activity"/>
    <property type="evidence" value="ECO:0007669"/>
    <property type="project" value="InterPro"/>
</dbReference>